<dbReference type="InterPro" id="IPR009003">
    <property type="entry name" value="Peptidase_S1_PA"/>
</dbReference>
<evidence type="ECO:0000313" key="1">
    <source>
        <dbReference type="EMBL" id="KAK8850864.1"/>
    </source>
</evidence>
<comment type="caution">
    <text evidence="1">The sequence shown here is derived from an EMBL/GenBank/DDBJ whole genome shotgun (WGS) entry which is preliminary data.</text>
</comment>
<dbReference type="EMBL" id="JAPCWZ010000009">
    <property type="protein sequence ID" value="KAK8850864.1"/>
    <property type="molecule type" value="Genomic_DNA"/>
</dbReference>
<dbReference type="Gene3D" id="2.40.10.10">
    <property type="entry name" value="Trypsin-like serine proteases"/>
    <property type="match status" value="1"/>
</dbReference>
<accession>A0ABR2HPQ5</accession>
<dbReference type="Proteomes" id="UP001390339">
    <property type="component" value="Unassembled WGS sequence"/>
</dbReference>
<dbReference type="SUPFAM" id="SSF50494">
    <property type="entry name" value="Trypsin-like serine proteases"/>
    <property type="match status" value="1"/>
</dbReference>
<dbReference type="InterPro" id="IPR043504">
    <property type="entry name" value="Peptidase_S1_PA_chymotrypsin"/>
</dbReference>
<name>A0ABR2HPQ5_9PEZI</name>
<organism evidence="1 2">
    <name type="scientific">Apiospora arundinis</name>
    <dbReference type="NCBI Taxonomy" id="335852"/>
    <lineage>
        <taxon>Eukaryota</taxon>
        <taxon>Fungi</taxon>
        <taxon>Dikarya</taxon>
        <taxon>Ascomycota</taxon>
        <taxon>Pezizomycotina</taxon>
        <taxon>Sordariomycetes</taxon>
        <taxon>Xylariomycetidae</taxon>
        <taxon>Amphisphaeriales</taxon>
        <taxon>Apiosporaceae</taxon>
        <taxon>Apiospora</taxon>
    </lineage>
</organism>
<reference evidence="1 2" key="1">
    <citation type="journal article" date="2024" name="IMA Fungus">
        <title>Apiospora arundinis, a panoply of carbohydrate-active enzymes and secondary metabolites.</title>
        <authorList>
            <person name="Sorensen T."/>
            <person name="Petersen C."/>
            <person name="Muurmann A.T."/>
            <person name="Christiansen J.V."/>
            <person name="Brundto M.L."/>
            <person name="Overgaard C.K."/>
            <person name="Boysen A.T."/>
            <person name="Wollenberg R.D."/>
            <person name="Larsen T.O."/>
            <person name="Sorensen J.L."/>
            <person name="Nielsen K.L."/>
            <person name="Sondergaard T.E."/>
        </authorList>
    </citation>
    <scope>NUCLEOTIDE SEQUENCE [LARGE SCALE GENOMIC DNA]</scope>
    <source>
        <strain evidence="1 2">AAU 773</strain>
    </source>
</reference>
<proteinExistence type="predicted"/>
<gene>
    <name evidence="1" type="ORF">PGQ11_013343</name>
</gene>
<keyword evidence="2" id="KW-1185">Reference proteome</keyword>
<sequence>MVHGQYGTTFEGIAGVTRTIKNLLDQHNVPVHVEVRENTLHGHGASSCLTQHQNVPTLEAVVQDNKNWMVNGGNHMTIVLNEMLLPLLSTLGWEMARTTSKSLYEYGTAEPFVSLDGSSDLFALTCSHVLKPTGESPVDVSQGSWCHFDAILKYVKGKQDRFESRPSNMELLAKVESYKAGDRPEVPSQEELVKVDNYLYVSAIFDALMTIYDDVKSRSVVPGSGLKKRMVGHVYAWPEYLKDAQASGVLSDWTLVQLDKSKFTKPRNKDFVGDANMMSLLNRHDSMPALPYEQQEAIEKEIYSNNGFIRMNGKVASIQDDIPKEGKSGIPCSRVLKRGAKTGFSLGATNSIEACVRASRFNPEVIPGVIPGKETGSSYLCRWELLVIPFINHISRIDETKGIWHTCFSSPGDSGAAVLDPSGTFIGQVVSGSGPAGLTFTSEPSPEDPQLERPLQAPMDVTFVLMAGQIMAEIERTVGKKPLLMP</sequence>
<evidence type="ECO:0000313" key="2">
    <source>
        <dbReference type="Proteomes" id="UP001390339"/>
    </source>
</evidence>
<protein>
    <submittedName>
        <fullName evidence="1">Uncharacterized protein</fullName>
    </submittedName>
</protein>